<evidence type="ECO:0000313" key="1">
    <source>
        <dbReference type="EMBL" id="MCH82700.1"/>
    </source>
</evidence>
<evidence type="ECO:0000313" key="2">
    <source>
        <dbReference type="Proteomes" id="UP000265520"/>
    </source>
</evidence>
<reference evidence="1 2" key="1">
    <citation type="journal article" date="2018" name="Front. Plant Sci.">
        <title>Red Clover (Trifolium pratense) and Zigzag Clover (T. medium) - A Picture of Genomic Similarities and Differences.</title>
        <authorList>
            <person name="Dluhosova J."/>
            <person name="Istvanek J."/>
            <person name="Nedelnik J."/>
            <person name="Repkova J."/>
        </authorList>
    </citation>
    <scope>NUCLEOTIDE SEQUENCE [LARGE SCALE GENOMIC DNA]</scope>
    <source>
        <strain evidence="2">cv. 10/8</strain>
        <tissue evidence="1">Leaf</tissue>
    </source>
</reference>
<name>A0A392M5N5_9FABA</name>
<dbReference type="Proteomes" id="UP000265520">
    <property type="component" value="Unassembled WGS sequence"/>
</dbReference>
<sequence>MSRVPASGIAGTKLLLGYMDQTACTSVDRVMKSMKHSLFREIFVIYRSTSKAAKQAIHRQIPILVRTLGSSSHLLEIISDPPNGSENLLMQ</sequence>
<dbReference type="PANTHER" id="PTHR47184">
    <property type="entry name" value="PHOSPHATIDYLINOSITOL 3-AND 4-KINASE FAMILY PROTEIN-RELATED"/>
    <property type="match status" value="1"/>
</dbReference>
<keyword evidence="2" id="KW-1185">Reference proteome</keyword>
<protein>
    <submittedName>
        <fullName evidence="1">Symplekin-like</fullName>
    </submittedName>
</protein>
<comment type="caution">
    <text evidence="1">The sequence shown here is derived from an EMBL/GenBank/DDBJ whole genome shotgun (WGS) entry which is preliminary data.</text>
</comment>
<feature type="non-terminal residue" evidence="1">
    <location>
        <position position="91"/>
    </location>
</feature>
<dbReference type="EMBL" id="LXQA010004049">
    <property type="protein sequence ID" value="MCH82700.1"/>
    <property type="molecule type" value="Genomic_DNA"/>
</dbReference>
<dbReference type="PANTHER" id="PTHR47184:SF2">
    <property type="entry name" value="SYMPLEKIN"/>
    <property type="match status" value="1"/>
</dbReference>
<organism evidence="1 2">
    <name type="scientific">Trifolium medium</name>
    <dbReference type="NCBI Taxonomy" id="97028"/>
    <lineage>
        <taxon>Eukaryota</taxon>
        <taxon>Viridiplantae</taxon>
        <taxon>Streptophyta</taxon>
        <taxon>Embryophyta</taxon>
        <taxon>Tracheophyta</taxon>
        <taxon>Spermatophyta</taxon>
        <taxon>Magnoliopsida</taxon>
        <taxon>eudicotyledons</taxon>
        <taxon>Gunneridae</taxon>
        <taxon>Pentapetalae</taxon>
        <taxon>rosids</taxon>
        <taxon>fabids</taxon>
        <taxon>Fabales</taxon>
        <taxon>Fabaceae</taxon>
        <taxon>Papilionoideae</taxon>
        <taxon>50 kb inversion clade</taxon>
        <taxon>NPAAA clade</taxon>
        <taxon>Hologalegina</taxon>
        <taxon>IRL clade</taxon>
        <taxon>Trifolieae</taxon>
        <taxon>Trifolium</taxon>
    </lineage>
</organism>
<dbReference type="AlphaFoldDB" id="A0A392M5N5"/>
<accession>A0A392M5N5</accession>
<gene>
    <name evidence="1" type="ORF">A2U01_0003511</name>
</gene>
<proteinExistence type="predicted"/>